<evidence type="ECO:0000313" key="5">
    <source>
        <dbReference type="Proteomes" id="UP000321947"/>
    </source>
</evidence>
<evidence type="ECO:0000259" key="1">
    <source>
        <dbReference type="Pfam" id="PF00582"/>
    </source>
</evidence>
<dbReference type="CDD" id="cd00293">
    <property type="entry name" value="USP-like"/>
    <property type="match status" value="1"/>
</dbReference>
<dbReference type="EMBL" id="SSTE01006842">
    <property type="protein sequence ID" value="KAA0058012.1"/>
    <property type="molecule type" value="Genomic_DNA"/>
</dbReference>
<dbReference type="Proteomes" id="UP000321947">
    <property type="component" value="Unassembled WGS sequence"/>
</dbReference>
<dbReference type="Gene3D" id="3.40.50.620">
    <property type="entry name" value="HUPs"/>
    <property type="match status" value="1"/>
</dbReference>
<dbReference type="GO" id="GO:0016787">
    <property type="term" value="F:hydrolase activity"/>
    <property type="evidence" value="ECO:0007669"/>
    <property type="project" value="UniProtKB-KW"/>
</dbReference>
<name>A0A5D3BIJ0_CUCMM</name>
<dbReference type="EMBL" id="SSTD01018128">
    <property type="protein sequence ID" value="TYJ98235.1"/>
    <property type="molecule type" value="Genomic_DNA"/>
</dbReference>
<feature type="domain" description="UspA" evidence="1">
    <location>
        <begin position="63"/>
        <end position="124"/>
    </location>
</feature>
<comment type="caution">
    <text evidence="3">The sequence shown here is derived from an EMBL/GenBank/DDBJ whole genome shotgun (WGS) entry which is preliminary data.</text>
</comment>
<dbReference type="OrthoDB" id="1667873at2759"/>
<dbReference type="Proteomes" id="UP000321393">
    <property type="component" value="Unassembled WGS sequence"/>
</dbReference>
<proteinExistence type="predicted"/>
<dbReference type="PANTHER" id="PTHR47000">
    <property type="entry name" value="ADENINE NUCLEOTIDE ALPHA HYDROLASES-LIKE SUPERFAMILY PROTEIN"/>
    <property type="match status" value="1"/>
</dbReference>
<evidence type="ECO:0000313" key="2">
    <source>
        <dbReference type="EMBL" id="KAA0058012.1"/>
    </source>
</evidence>
<evidence type="ECO:0000313" key="3">
    <source>
        <dbReference type="EMBL" id="TYJ98235.1"/>
    </source>
</evidence>
<dbReference type="InterPro" id="IPR006016">
    <property type="entry name" value="UspA"/>
</dbReference>
<dbReference type="PANTHER" id="PTHR47000:SF3">
    <property type="entry name" value="ADENINE NUCLEOTIDE ALPHA HYDROLASES-LIKE SUPERFAMILY PROTEIN"/>
    <property type="match status" value="1"/>
</dbReference>
<reference evidence="4 5" key="1">
    <citation type="submission" date="2019-08" db="EMBL/GenBank/DDBJ databases">
        <title>Draft genome sequences of two oriental melons (Cucumis melo L. var makuwa).</title>
        <authorList>
            <person name="Kwon S.-Y."/>
        </authorList>
    </citation>
    <scope>NUCLEOTIDE SEQUENCE [LARGE SCALE GENOMIC DNA]</scope>
    <source>
        <strain evidence="5">cv. Chang Bougi</strain>
        <strain evidence="4">cv. SW 3</strain>
        <tissue evidence="3">Leaf</tissue>
    </source>
</reference>
<keyword evidence="3" id="KW-0378">Hydrolase</keyword>
<accession>A0A5D3BIJ0</accession>
<dbReference type="InterPro" id="IPR014729">
    <property type="entry name" value="Rossmann-like_a/b/a_fold"/>
</dbReference>
<dbReference type="AlphaFoldDB" id="A0A5D3BIJ0"/>
<dbReference type="Pfam" id="PF00582">
    <property type="entry name" value="Usp"/>
    <property type="match status" value="1"/>
</dbReference>
<protein>
    <submittedName>
        <fullName evidence="2 3">Adenine nucleotide alpha hydrolases-like superfamily protein</fullName>
    </submittedName>
</protein>
<organism evidence="3 5">
    <name type="scientific">Cucumis melo var. makuwa</name>
    <name type="common">Oriental melon</name>
    <dbReference type="NCBI Taxonomy" id="1194695"/>
    <lineage>
        <taxon>Eukaryota</taxon>
        <taxon>Viridiplantae</taxon>
        <taxon>Streptophyta</taxon>
        <taxon>Embryophyta</taxon>
        <taxon>Tracheophyta</taxon>
        <taxon>Spermatophyta</taxon>
        <taxon>Magnoliopsida</taxon>
        <taxon>eudicotyledons</taxon>
        <taxon>Gunneridae</taxon>
        <taxon>Pentapetalae</taxon>
        <taxon>rosids</taxon>
        <taxon>fabids</taxon>
        <taxon>Cucurbitales</taxon>
        <taxon>Cucurbitaceae</taxon>
        <taxon>Benincaseae</taxon>
        <taxon>Cucumis</taxon>
    </lineage>
</organism>
<sequence length="296" mass="33208">MARKHTRLQRVRISQSSGCFQVCFRQIRTRPTVDSIQNFQREELLGDGYCTGSVKSVAQIGNKIMVVVDSSFEGKGALEWALSHAVQSHDSIILLHVSKSSKQGVVFDEKLDMKAYQLLLSLKNMCQMRRPGISVDVDSKQNELTKETRHSMLQQKLSGKNYYLISGSSGDGIPTGEGDGSCDCRRSQETASVSVGSWAKKAISIPVTDKEVQYKQEKESWRDCGVLHPNIFMPDHCGEEEKQESRRIFDHYKKSQEFLAFGLNLYVIISSFSCHCCFCREKQDGNGEASDTASLI</sequence>
<gene>
    <name evidence="3" type="ORF">E5676_scaffold346G00070</name>
    <name evidence="2" type="ORF">E6C27_scaffold274G003170</name>
</gene>
<dbReference type="STRING" id="1194695.A0A5D3BIJ0"/>
<evidence type="ECO:0000313" key="4">
    <source>
        <dbReference type="Proteomes" id="UP000321393"/>
    </source>
</evidence>